<keyword evidence="2" id="KW-1185">Reference proteome</keyword>
<sequence>MISIKEDHFHEIHLTLLENCKISCKPLLTENDGSLLTSTKKRFEPPCLKILPRKKFQPQTIKIGKGLIPEDPELPLIPNSLSTATSLRKEA</sequence>
<accession>A0AAV4TVG2</accession>
<name>A0AAV4TVG2_9ARAC</name>
<comment type="caution">
    <text evidence="1">The sequence shown here is derived from an EMBL/GenBank/DDBJ whole genome shotgun (WGS) entry which is preliminary data.</text>
</comment>
<organism evidence="1 2">
    <name type="scientific">Caerostris darwini</name>
    <dbReference type="NCBI Taxonomy" id="1538125"/>
    <lineage>
        <taxon>Eukaryota</taxon>
        <taxon>Metazoa</taxon>
        <taxon>Ecdysozoa</taxon>
        <taxon>Arthropoda</taxon>
        <taxon>Chelicerata</taxon>
        <taxon>Arachnida</taxon>
        <taxon>Araneae</taxon>
        <taxon>Araneomorphae</taxon>
        <taxon>Entelegynae</taxon>
        <taxon>Araneoidea</taxon>
        <taxon>Araneidae</taxon>
        <taxon>Caerostris</taxon>
    </lineage>
</organism>
<evidence type="ECO:0000313" key="2">
    <source>
        <dbReference type="Proteomes" id="UP001054837"/>
    </source>
</evidence>
<gene>
    <name evidence="1" type="ORF">CDAR_169891</name>
</gene>
<proteinExistence type="predicted"/>
<reference evidence="1 2" key="1">
    <citation type="submission" date="2021-06" db="EMBL/GenBank/DDBJ databases">
        <title>Caerostris darwini draft genome.</title>
        <authorList>
            <person name="Kono N."/>
            <person name="Arakawa K."/>
        </authorList>
    </citation>
    <scope>NUCLEOTIDE SEQUENCE [LARGE SCALE GENOMIC DNA]</scope>
</reference>
<dbReference type="EMBL" id="BPLQ01010069">
    <property type="protein sequence ID" value="GIY48198.1"/>
    <property type="molecule type" value="Genomic_DNA"/>
</dbReference>
<dbReference type="AlphaFoldDB" id="A0AAV4TVG2"/>
<protein>
    <submittedName>
        <fullName evidence="1">Uncharacterized protein</fullName>
    </submittedName>
</protein>
<dbReference type="Proteomes" id="UP001054837">
    <property type="component" value="Unassembled WGS sequence"/>
</dbReference>
<evidence type="ECO:0000313" key="1">
    <source>
        <dbReference type="EMBL" id="GIY48198.1"/>
    </source>
</evidence>